<evidence type="ECO:0000256" key="1">
    <source>
        <dbReference type="SAM" id="MobiDB-lite"/>
    </source>
</evidence>
<dbReference type="Proteomes" id="UP000054107">
    <property type="component" value="Unassembled WGS sequence"/>
</dbReference>
<accession>A0A0B7MZE8</accession>
<protein>
    <submittedName>
        <fullName evidence="2">Uncharacterized protein</fullName>
    </submittedName>
</protein>
<gene>
    <name evidence="2" type="primary">PARPA_01787.1 scaffold 1515</name>
</gene>
<sequence length="203" mass="23155">MSKKKISLPIHWGEKRLAADGDEKTIFKLDAKLVLLYDNAEYPVCAVEFAPYAGRKKIKTDRSKLLVEAKIISDKVMSLNVNEENAALLKVVNVQIMGLETNIMSVNLVDNYLYAANSTKSYILPSTVPELKKHCKAIIEDIFDLKHYTLNTADIIKQKLSDKKKVMKSMRRKTQEDEEQDEPLPSVKARPAPTWRYKAKSEK</sequence>
<organism evidence="2 3">
    <name type="scientific">Parasitella parasitica</name>
    <dbReference type="NCBI Taxonomy" id="35722"/>
    <lineage>
        <taxon>Eukaryota</taxon>
        <taxon>Fungi</taxon>
        <taxon>Fungi incertae sedis</taxon>
        <taxon>Mucoromycota</taxon>
        <taxon>Mucoromycotina</taxon>
        <taxon>Mucoromycetes</taxon>
        <taxon>Mucorales</taxon>
        <taxon>Mucorineae</taxon>
        <taxon>Mucoraceae</taxon>
        <taxon>Parasitella</taxon>
    </lineage>
</organism>
<evidence type="ECO:0000313" key="3">
    <source>
        <dbReference type="Proteomes" id="UP000054107"/>
    </source>
</evidence>
<keyword evidence="3" id="KW-1185">Reference proteome</keyword>
<reference evidence="2 3" key="1">
    <citation type="submission" date="2014-09" db="EMBL/GenBank/DDBJ databases">
        <authorList>
            <person name="Ellenberger Sabrina"/>
        </authorList>
    </citation>
    <scope>NUCLEOTIDE SEQUENCE [LARGE SCALE GENOMIC DNA]</scope>
    <source>
        <strain evidence="2 3">CBS 412.66</strain>
    </source>
</reference>
<proteinExistence type="predicted"/>
<name>A0A0B7MZE8_9FUNG</name>
<feature type="region of interest" description="Disordered" evidence="1">
    <location>
        <begin position="164"/>
        <end position="203"/>
    </location>
</feature>
<dbReference type="OrthoDB" id="2284698at2759"/>
<dbReference type="AlphaFoldDB" id="A0A0B7MZE8"/>
<dbReference type="EMBL" id="LN719534">
    <property type="protein sequence ID" value="CEP08468.1"/>
    <property type="molecule type" value="Genomic_DNA"/>
</dbReference>
<evidence type="ECO:0000313" key="2">
    <source>
        <dbReference type="EMBL" id="CEP08468.1"/>
    </source>
</evidence>